<dbReference type="eggNOG" id="COG0515">
    <property type="taxonomic scope" value="Bacteria"/>
</dbReference>
<name>T2G7I4_MEGG1</name>
<dbReference type="EMBL" id="CP006585">
    <property type="protein sequence ID" value="AGW12248.1"/>
    <property type="molecule type" value="Genomic_DNA"/>
</dbReference>
<evidence type="ECO:0000313" key="2">
    <source>
        <dbReference type="Proteomes" id="UP000016587"/>
    </source>
</evidence>
<reference evidence="2" key="2">
    <citation type="submission" date="2013-07" db="EMBL/GenBank/DDBJ databases">
        <authorList>
            <person name="Morais-Silva F.O."/>
            <person name="Rezende A.M."/>
            <person name="Pimentel C."/>
            <person name="Resende D.M."/>
            <person name="Santos C.I."/>
            <person name="Clemente C."/>
            <person name="de Oliveira L.M."/>
            <person name="da Silva S.M."/>
            <person name="Costa D.A."/>
            <person name="Varela-Raposo A."/>
            <person name="Horacio E.C.A."/>
            <person name="Matos M."/>
            <person name="Flores O."/>
            <person name="Ruiz J.C."/>
            <person name="Rodrigues-Pousada C."/>
        </authorList>
    </citation>
    <scope>NUCLEOTIDE SEQUENCE [LARGE SCALE GENOMIC DNA]</scope>
    <source>
        <strain evidence="2">ATCC 19364 / DSM 1382 / NCIMB 9332 / VKM B-1759</strain>
    </source>
</reference>
<dbReference type="STRING" id="1121448.DGI_0321"/>
<dbReference type="Proteomes" id="UP000016587">
    <property type="component" value="Chromosome"/>
</dbReference>
<gene>
    <name evidence="1" type="ORF">DGI_0321</name>
</gene>
<proteinExistence type="predicted"/>
<dbReference type="PATRIC" id="fig|1121448.10.peg.326"/>
<organism evidence="1 2">
    <name type="scientific">Megalodesulfovibrio gigas (strain ATCC 19364 / DSM 1382 / NCIMB 9332 / VKM B-1759)</name>
    <name type="common">Desulfovibrio gigas</name>
    <dbReference type="NCBI Taxonomy" id="1121448"/>
    <lineage>
        <taxon>Bacteria</taxon>
        <taxon>Pseudomonadati</taxon>
        <taxon>Thermodesulfobacteriota</taxon>
        <taxon>Desulfovibrionia</taxon>
        <taxon>Desulfovibrionales</taxon>
        <taxon>Desulfovibrionaceae</taxon>
        <taxon>Megalodesulfovibrio</taxon>
    </lineage>
</organism>
<keyword evidence="2" id="KW-1185">Reference proteome</keyword>
<accession>T2G7I4</accession>
<evidence type="ECO:0000313" key="1">
    <source>
        <dbReference type="EMBL" id="AGW12248.1"/>
    </source>
</evidence>
<dbReference type="KEGG" id="dgg:DGI_0321"/>
<reference evidence="1 2" key="1">
    <citation type="journal article" date="2013" name="J. Bacteriol.">
        <title>Roles of HynAB and Ech, the only two hydrogenases found in the model sulfate reducer Desulfovibrio gigas.</title>
        <authorList>
            <person name="Morais-Silva F.O."/>
            <person name="Santos C.I."/>
            <person name="Rodrigues R."/>
            <person name="Pereira I.A."/>
            <person name="Rodrigues-Pousada C."/>
        </authorList>
    </citation>
    <scope>NUCLEOTIDE SEQUENCE [LARGE SCALE GENOMIC DNA]</scope>
    <source>
        <strain evidence="2">ATCC 19364 / DSM 1382 / NCIMB 9332 / VKM B-1759</strain>
    </source>
</reference>
<dbReference type="AlphaFoldDB" id="T2G7I4"/>
<dbReference type="HOGENOM" id="CLU_552898_0_0_7"/>
<protein>
    <submittedName>
        <fullName evidence="1">Uncharacterized protein</fullName>
    </submittedName>
</protein>
<sequence>MSIPQPVRFAGKMDCCRVGWLAVGVGLLLCLLAGPAFAKQKAPVAAPTAVESATLIVSVEGLADPNADTYQRDKGLMLEDLRRDAKSQCLEKAVGAYVETHTLMENYTLIRDQVLSRSQGLIKQVLKESDPWIGEDGFAHLLMKCEVYVGSVQEALQQTSRMERRMLLKEVGDPRISVAIFVRDADRSTDTEVIRSDIAENILKERIQGFGYRVWSEEMATTLEAELLSKSTAENQVQTTVAAKRSMAADFFIKGEAKFKQISVKLPPSGVTITKYALTSWSVKCIDTRTGEELLYNNQVPKKQTWPDEDQAIEAIGQLIGAEFSKEFFERHLQAPSHMYQLEVLGLPNYETGQLLRKEFIGLRPVLNIDFRNFDKNGLSLYEVEFTGGRTNFNDLVHTSILGPLNKKIGQAAFSLESAQGQVVRLAFKSTMTAEEISQRLNGTAPSQLVEAAPERLRDLIKSEQTMQKVAEVAPEAVKKLEGAATPSASLDAVKSF</sequence>